<protein>
    <recommendedName>
        <fullName evidence="3">Schlafen group 3-like DNA/RNA helicase domain-containing protein</fullName>
    </recommendedName>
</protein>
<keyword evidence="2" id="KW-1185">Reference proteome</keyword>
<sequence length="312" mass="36486">MVNIIPYSLREYVSLFEITPDDNARKTLDRSLKYHHMDIKECEKEDFYLLAKLLLEKLDSSVDINGWFLGTDLPVVPDFDVLICLKDNIVNIDLKHEDGEKKFKKIKNKFDKQKNIINGIGKNIINIVFCADTKTLYKYDTDFKKIDFNELIRIIQEDDICLSNALEMIDSKNYLISPLKDIDRFKRGEYWLSDQQYEIRNQLFNPGLYGIEGGPGTGKTLIIYDYIRKYDKDKKILLVFGGKIRDEQISLQNIFKNAKLVSAKYVANNPSILNEYDAILIDESQRLHKNTRSEIISWIPKKLFKQSNCIFL</sequence>
<evidence type="ECO:0008006" key="3">
    <source>
        <dbReference type="Google" id="ProtNLM"/>
    </source>
</evidence>
<evidence type="ECO:0000313" key="2">
    <source>
        <dbReference type="Proteomes" id="UP000272003"/>
    </source>
</evidence>
<dbReference type="AlphaFoldDB" id="A0A387AS74"/>
<dbReference type="Proteomes" id="UP000272003">
    <property type="component" value="Chromosome"/>
</dbReference>
<dbReference type="InterPro" id="IPR027417">
    <property type="entry name" value="P-loop_NTPase"/>
</dbReference>
<evidence type="ECO:0000313" key="1">
    <source>
        <dbReference type="EMBL" id="AYF92065.1"/>
    </source>
</evidence>
<gene>
    <name evidence="1" type="ORF">D7I45_00460</name>
</gene>
<name>A0A387AS74_9LACO</name>
<dbReference type="Gene3D" id="3.40.50.300">
    <property type="entry name" value="P-loop containing nucleotide triphosphate hydrolases"/>
    <property type="match status" value="1"/>
</dbReference>
<dbReference type="OrthoDB" id="1411900at2"/>
<dbReference type="SUPFAM" id="SSF52540">
    <property type="entry name" value="P-loop containing nucleoside triphosphate hydrolases"/>
    <property type="match status" value="1"/>
</dbReference>
<reference evidence="1 2" key="1">
    <citation type="submission" date="2018-09" db="EMBL/GenBank/DDBJ databases">
        <title>Genome sequencing of strain BHWM-4.</title>
        <authorList>
            <person name="Heo J."/>
            <person name="Kim S.-J."/>
            <person name="Kwon S.-W."/>
        </authorList>
    </citation>
    <scope>NUCLEOTIDE SEQUENCE [LARGE SCALE GENOMIC DNA]</scope>
    <source>
        <strain evidence="1 2">BHWM-4</strain>
    </source>
</reference>
<dbReference type="RefSeq" id="WP_120783839.1">
    <property type="nucleotide sequence ID" value="NZ_CP032626.1"/>
</dbReference>
<dbReference type="KEGG" id="abom:D7I45_00460"/>
<proteinExistence type="predicted"/>
<organism evidence="1 2">
    <name type="scientific">Apilactobacillus bombintestini</name>
    <dbReference type="NCBI Taxonomy" id="2419772"/>
    <lineage>
        <taxon>Bacteria</taxon>
        <taxon>Bacillati</taxon>
        <taxon>Bacillota</taxon>
        <taxon>Bacilli</taxon>
        <taxon>Lactobacillales</taxon>
        <taxon>Lactobacillaceae</taxon>
        <taxon>Apilactobacillus</taxon>
    </lineage>
</organism>
<dbReference type="EMBL" id="CP032626">
    <property type="protein sequence ID" value="AYF92065.1"/>
    <property type="molecule type" value="Genomic_DNA"/>
</dbReference>
<accession>A0A387AS74</accession>